<dbReference type="EMBL" id="LDXT01000072">
    <property type="protein sequence ID" value="KRT55834.1"/>
    <property type="molecule type" value="Genomic_DNA"/>
</dbReference>
<evidence type="ECO:0000259" key="1">
    <source>
        <dbReference type="Pfam" id="PF00535"/>
    </source>
</evidence>
<sequence length="274" mass="31646">MAAQKVSVRIPAYNHEKYIERCLDSVLEDSYPNKELVIINDGSTDRTPELIDQWIKKNQPEFPVLYESRENRGLPKTLNELVALCCGKYLVSLASDDYLLDGGIEERVRYLDEHTDKFAVISDCIVVDDGGNLLHDSGLTGLYSAKVEKYYNADGLLDEIISNWSVPGPVLMVRRSLYDKVGQYNEKLEVEDWDLYIRMASQKLLGFVNKKVSAYRLHDKNICRRSDKVIWSHKQRLRIAIKNLANVPSGYKISMLRQVFFYFYLAFIRRGNSM</sequence>
<comment type="caution">
    <text evidence="3">The sequence shown here is derived from an EMBL/GenBank/DDBJ whole genome shotgun (WGS) entry which is preliminary data.</text>
</comment>
<name>A0A0T5Z2G9_9GAMM</name>
<evidence type="ECO:0000313" key="5">
    <source>
        <dbReference type="Proteomes" id="UP000051634"/>
    </source>
</evidence>
<gene>
    <name evidence="2" type="ORF">Ga0074115_12530</name>
    <name evidence="3" type="ORF">Ga0076813_108514</name>
</gene>
<dbReference type="STRING" id="54398.Ga0074115_12530"/>
<organism evidence="3 4">
    <name type="scientific">endosymbiont of Ridgeia piscesae</name>
    <dbReference type="NCBI Taxonomy" id="54398"/>
    <lineage>
        <taxon>Bacteria</taxon>
        <taxon>Pseudomonadati</taxon>
        <taxon>Pseudomonadota</taxon>
        <taxon>Gammaproteobacteria</taxon>
        <taxon>sulfur-oxidizing symbionts</taxon>
    </lineage>
</organism>
<dbReference type="Proteomes" id="UP000051634">
    <property type="component" value="Unassembled WGS sequence"/>
</dbReference>
<keyword evidence="3" id="KW-0808">Transferase</keyword>
<proteinExistence type="predicted"/>
<accession>A0A0T5Z2G9</accession>
<dbReference type="AlphaFoldDB" id="A0A0T5Z2G9"/>
<dbReference type="InterPro" id="IPR050834">
    <property type="entry name" value="Glycosyltransf_2"/>
</dbReference>
<keyword evidence="5" id="KW-1185">Reference proteome</keyword>
<dbReference type="InterPro" id="IPR001173">
    <property type="entry name" value="Glyco_trans_2-like"/>
</dbReference>
<evidence type="ECO:0000313" key="3">
    <source>
        <dbReference type="EMBL" id="KRT57098.1"/>
    </source>
</evidence>
<dbReference type="EMBL" id="LMXI01000609">
    <property type="protein sequence ID" value="KRT57098.1"/>
    <property type="molecule type" value="Genomic_DNA"/>
</dbReference>
<protein>
    <submittedName>
        <fullName evidence="3">Glycosyl transferase family 2</fullName>
    </submittedName>
</protein>
<evidence type="ECO:0000313" key="2">
    <source>
        <dbReference type="EMBL" id="KRT55834.1"/>
    </source>
</evidence>
<dbReference type="PANTHER" id="PTHR43685">
    <property type="entry name" value="GLYCOSYLTRANSFERASE"/>
    <property type="match status" value="1"/>
</dbReference>
<dbReference type="GO" id="GO:0016740">
    <property type="term" value="F:transferase activity"/>
    <property type="evidence" value="ECO:0007669"/>
    <property type="project" value="UniProtKB-KW"/>
</dbReference>
<reference evidence="4 5" key="1">
    <citation type="submission" date="2015-11" db="EMBL/GenBank/DDBJ databases">
        <title>The genome of Candidatus Endoriftia persephone in Ridgeia piscesae and population structure of the North Eastern Pacific vestimentiferan symbionts.</title>
        <authorList>
            <person name="Perez M."/>
            <person name="Juniper K.S."/>
        </authorList>
    </citation>
    <scope>NUCLEOTIDE SEQUENCE [LARGE SCALE GENOMIC DNA]</scope>
    <source>
        <strain evidence="3">Ind10</strain>
        <strain evidence="2">Ind11</strain>
    </source>
</reference>
<evidence type="ECO:0000313" key="4">
    <source>
        <dbReference type="Proteomes" id="UP000051276"/>
    </source>
</evidence>
<dbReference type="SUPFAM" id="SSF53448">
    <property type="entry name" value="Nucleotide-diphospho-sugar transferases"/>
    <property type="match status" value="1"/>
</dbReference>
<dbReference type="RefSeq" id="WP_082626703.1">
    <property type="nucleotide sequence ID" value="NZ_KQ556871.1"/>
</dbReference>
<dbReference type="Pfam" id="PF00535">
    <property type="entry name" value="Glycos_transf_2"/>
    <property type="match status" value="1"/>
</dbReference>
<dbReference type="PANTHER" id="PTHR43685:SF11">
    <property type="entry name" value="GLYCOSYLTRANSFERASE TAGX-RELATED"/>
    <property type="match status" value="1"/>
</dbReference>
<dbReference type="InterPro" id="IPR029044">
    <property type="entry name" value="Nucleotide-diphossugar_trans"/>
</dbReference>
<dbReference type="OrthoDB" id="8742915at2"/>
<feature type="domain" description="Glycosyltransferase 2-like" evidence="1">
    <location>
        <begin position="7"/>
        <end position="180"/>
    </location>
</feature>
<dbReference type="Gene3D" id="3.90.550.10">
    <property type="entry name" value="Spore Coat Polysaccharide Biosynthesis Protein SpsA, Chain A"/>
    <property type="match status" value="1"/>
</dbReference>
<dbReference type="Proteomes" id="UP000051276">
    <property type="component" value="Unassembled WGS sequence"/>
</dbReference>